<organism evidence="4 5">
    <name type="scientific">Luteococcus japonicus</name>
    <dbReference type="NCBI Taxonomy" id="33984"/>
    <lineage>
        <taxon>Bacteria</taxon>
        <taxon>Bacillati</taxon>
        <taxon>Actinomycetota</taxon>
        <taxon>Actinomycetes</taxon>
        <taxon>Propionibacteriales</taxon>
        <taxon>Propionibacteriaceae</taxon>
        <taxon>Luteococcus</taxon>
    </lineage>
</organism>
<evidence type="ECO:0000256" key="1">
    <source>
        <dbReference type="SAM" id="MobiDB-lite"/>
    </source>
</evidence>
<dbReference type="Proteomes" id="UP000275749">
    <property type="component" value="Unassembled WGS sequence"/>
</dbReference>
<keyword evidence="2" id="KW-0812">Transmembrane</keyword>
<name>A0A3N1ZWI0_9ACTN</name>
<reference evidence="4 5" key="1">
    <citation type="submission" date="2018-11" db="EMBL/GenBank/DDBJ databases">
        <title>Sequencing the genomes of 1000 actinobacteria strains.</title>
        <authorList>
            <person name="Klenk H.-P."/>
        </authorList>
    </citation>
    <scope>NUCLEOTIDE SEQUENCE [LARGE SCALE GENOMIC DNA]</scope>
    <source>
        <strain evidence="4 5">DSM 10546</strain>
    </source>
</reference>
<evidence type="ECO:0000313" key="5">
    <source>
        <dbReference type="Proteomes" id="UP000275749"/>
    </source>
</evidence>
<proteinExistence type="predicted"/>
<dbReference type="RefSeq" id="WP_123576078.1">
    <property type="nucleotide sequence ID" value="NZ_RKHG01000001.1"/>
</dbReference>
<sequence length="103" mass="10647">MTQASFHGFHRILATVGLLTLMLLGLAPTALAADPTPTPTPTPLPASDHRLPAAQRTPLPRGLLIGLAGLAGTGALVGLGAASSSLREREDETFDRFIEGAPR</sequence>
<feature type="signal peptide" evidence="3">
    <location>
        <begin position="1"/>
        <end position="32"/>
    </location>
</feature>
<gene>
    <name evidence="4" type="ORF">EDD41_2469</name>
</gene>
<keyword evidence="3" id="KW-0732">Signal</keyword>
<evidence type="ECO:0000256" key="3">
    <source>
        <dbReference type="SAM" id="SignalP"/>
    </source>
</evidence>
<protein>
    <submittedName>
        <fullName evidence="4">Uncharacterized protein</fullName>
    </submittedName>
</protein>
<comment type="caution">
    <text evidence="4">The sequence shown here is derived from an EMBL/GenBank/DDBJ whole genome shotgun (WGS) entry which is preliminary data.</text>
</comment>
<keyword evidence="2" id="KW-0472">Membrane</keyword>
<evidence type="ECO:0000313" key="4">
    <source>
        <dbReference type="EMBL" id="ROR55209.1"/>
    </source>
</evidence>
<evidence type="ECO:0000256" key="2">
    <source>
        <dbReference type="SAM" id="Phobius"/>
    </source>
</evidence>
<feature type="transmembrane region" description="Helical" evidence="2">
    <location>
        <begin position="62"/>
        <end position="82"/>
    </location>
</feature>
<dbReference type="EMBL" id="RKHG01000001">
    <property type="protein sequence ID" value="ROR55209.1"/>
    <property type="molecule type" value="Genomic_DNA"/>
</dbReference>
<feature type="region of interest" description="Disordered" evidence="1">
    <location>
        <begin position="31"/>
        <end position="53"/>
    </location>
</feature>
<feature type="chain" id="PRO_5018276159" evidence="3">
    <location>
        <begin position="33"/>
        <end position="103"/>
    </location>
</feature>
<keyword evidence="2" id="KW-1133">Transmembrane helix</keyword>
<accession>A0A3N1ZWI0</accession>
<dbReference type="AlphaFoldDB" id="A0A3N1ZWI0"/>